<protein>
    <submittedName>
        <fullName evidence="1">Uncharacterized protein</fullName>
    </submittedName>
</protein>
<reference evidence="1 2" key="1">
    <citation type="submission" date="2023-11" db="EMBL/GenBank/DDBJ databases">
        <title>Halocaridina rubra genome assembly.</title>
        <authorList>
            <person name="Smith C."/>
        </authorList>
    </citation>
    <scope>NUCLEOTIDE SEQUENCE [LARGE SCALE GENOMIC DNA]</scope>
    <source>
        <strain evidence="1">EP-1</strain>
        <tissue evidence="1">Whole</tissue>
    </source>
</reference>
<organism evidence="1 2">
    <name type="scientific">Halocaridina rubra</name>
    <name type="common">Hawaiian red shrimp</name>
    <dbReference type="NCBI Taxonomy" id="373956"/>
    <lineage>
        <taxon>Eukaryota</taxon>
        <taxon>Metazoa</taxon>
        <taxon>Ecdysozoa</taxon>
        <taxon>Arthropoda</taxon>
        <taxon>Crustacea</taxon>
        <taxon>Multicrustacea</taxon>
        <taxon>Malacostraca</taxon>
        <taxon>Eumalacostraca</taxon>
        <taxon>Eucarida</taxon>
        <taxon>Decapoda</taxon>
        <taxon>Pleocyemata</taxon>
        <taxon>Caridea</taxon>
        <taxon>Atyoidea</taxon>
        <taxon>Atyidae</taxon>
        <taxon>Halocaridina</taxon>
    </lineage>
</organism>
<dbReference type="EMBL" id="JAXCGZ010014164">
    <property type="protein sequence ID" value="KAK7071618.1"/>
    <property type="molecule type" value="Genomic_DNA"/>
</dbReference>
<comment type="caution">
    <text evidence="1">The sequence shown here is derived from an EMBL/GenBank/DDBJ whole genome shotgun (WGS) entry which is preliminary data.</text>
</comment>
<dbReference type="AlphaFoldDB" id="A0AAN9A1K0"/>
<gene>
    <name evidence="1" type="ORF">SK128_013232</name>
</gene>
<sequence length="103" mass="11729">MDLINDKCVREQDKSLLTPSSYPAQVLHYHEFSSSEDRQDKKESIDASTEPLQPGFFVLPSGPVLTITTPVGDLQRHSNFLFSTAIHTYLRSRPRDENLNLCH</sequence>
<name>A0AAN9A1K0_HALRR</name>
<proteinExistence type="predicted"/>
<accession>A0AAN9A1K0</accession>
<dbReference type="Proteomes" id="UP001381693">
    <property type="component" value="Unassembled WGS sequence"/>
</dbReference>
<keyword evidence="2" id="KW-1185">Reference proteome</keyword>
<evidence type="ECO:0000313" key="1">
    <source>
        <dbReference type="EMBL" id="KAK7071618.1"/>
    </source>
</evidence>
<evidence type="ECO:0000313" key="2">
    <source>
        <dbReference type="Proteomes" id="UP001381693"/>
    </source>
</evidence>